<comment type="subcellular location">
    <subcellularLocation>
        <location evidence="1">Membrane</location>
        <topology evidence="1">Multi-pass membrane protein</topology>
    </subcellularLocation>
</comment>
<organism evidence="9 10">
    <name type="scientific">Hyaloscypha bicolor E</name>
    <dbReference type="NCBI Taxonomy" id="1095630"/>
    <lineage>
        <taxon>Eukaryota</taxon>
        <taxon>Fungi</taxon>
        <taxon>Dikarya</taxon>
        <taxon>Ascomycota</taxon>
        <taxon>Pezizomycotina</taxon>
        <taxon>Leotiomycetes</taxon>
        <taxon>Helotiales</taxon>
        <taxon>Hyaloscyphaceae</taxon>
        <taxon>Hyaloscypha</taxon>
        <taxon>Hyaloscypha bicolor</taxon>
    </lineage>
</organism>
<feature type="transmembrane region" description="Helical" evidence="7">
    <location>
        <begin position="221"/>
        <end position="242"/>
    </location>
</feature>
<evidence type="ECO:0000256" key="7">
    <source>
        <dbReference type="SAM" id="Phobius"/>
    </source>
</evidence>
<feature type="transmembrane region" description="Helical" evidence="7">
    <location>
        <begin position="459"/>
        <end position="483"/>
    </location>
</feature>
<feature type="transmembrane region" description="Helical" evidence="7">
    <location>
        <begin position="65"/>
        <end position="91"/>
    </location>
</feature>
<dbReference type="EMBL" id="KZ613817">
    <property type="protein sequence ID" value="PMD59333.1"/>
    <property type="molecule type" value="Genomic_DNA"/>
</dbReference>
<feature type="transmembrane region" description="Helical" evidence="7">
    <location>
        <begin position="534"/>
        <end position="554"/>
    </location>
</feature>
<dbReference type="GeneID" id="36593956"/>
<dbReference type="InParanoid" id="A0A2J6T8S2"/>
<evidence type="ECO:0000256" key="2">
    <source>
        <dbReference type="ARBA" id="ARBA00007520"/>
    </source>
</evidence>
<name>A0A2J6T8S2_9HELO</name>
<feature type="transmembrane region" description="Helical" evidence="7">
    <location>
        <begin position="262"/>
        <end position="281"/>
    </location>
</feature>
<reference evidence="9 10" key="1">
    <citation type="submission" date="2016-04" db="EMBL/GenBank/DDBJ databases">
        <title>A degradative enzymes factory behind the ericoid mycorrhizal symbiosis.</title>
        <authorList>
            <consortium name="DOE Joint Genome Institute"/>
            <person name="Martino E."/>
            <person name="Morin E."/>
            <person name="Grelet G."/>
            <person name="Kuo A."/>
            <person name="Kohler A."/>
            <person name="Daghino S."/>
            <person name="Barry K."/>
            <person name="Choi C."/>
            <person name="Cichocki N."/>
            <person name="Clum A."/>
            <person name="Copeland A."/>
            <person name="Hainaut M."/>
            <person name="Haridas S."/>
            <person name="Labutti K."/>
            <person name="Lindquist E."/>
            <person name="Lipzen A."/>
            <person name="Khouja H.-R."/>
            <person name="Murat C."/>
            <person name="Ohm R."/>
            <person name="Olson A."/>
            <person name="Spatafora J."/>
            <person name="Veneault-Fourrey C."/>
            <person name="Henrissat B."/>
            <person name="Grigoriev I."/>
            <person name="Martin F."/>
            <person name="Perotto S."/>
        </authorList>
    </citation>
    <scope>NUCLEOTIDE SEQUENCE [LARGE SCALE GENOMIC DNA]</scope>
    <source>
        <strain evidence="9 10">E</strain>
    </source>
</reference>
<evidence type="ECO:0000256" key="1">
    <source>
        <dbReference type="ARBA" id="ARBA00004141"/>
    </source>
</evidence>
<dbReference type="InterPro" id="IPR020846">
    <property type="entry name" value="MFS_dom"/>
</dbReference>
<dbReference type="OrthoDB" id="10021397at2759"/>
<evidence type="ECO:0000313" key="9">
    <source>
        <dbReference type="EMBL" id="PMD59333.1"/>
    </source>
</evidence>
<dbReference type="PANTHER" id="PTHR23501">
    <property type="entry name" value="MAJOR FACILITATOR SUPERFAMILY"/>
    <property type="match status" value="1"/>
</dbReference>
<evidence type="ECO:0000256" key="4">
    <source>
        <dbReference type="ARBA" id="ARBA00022989"/>
    </source>
</evidence>
<dbReference type="CDD" id="cd17502">
    <property type="entry name" value="MFS_Azr1_MDR_like"/>
    <property type="match status" value="1"/>
</dbReference>
<feature type="transmembrane region" description="Helical" evidence="7">
    <location>
        <begin position="397"/>
        <end position="420"/>
    </location>
</feature>
<dbReference type="AlphaFoldDB" id="A0A2J6T8S2"/>
<dbReference type="InterPro" id="IPR036259">
    <property type="entry name" value="MFS_trans_sf"/>
</dbReference>
<keyword evidence="5 7" id="KW-0472">Membrane</keyword>
<dbReference type="PANTHER" id="PTHR23501:SF193">
    <property type="entry name" value="MULTIDRUG TRANSPORTER, PUTATIVE (AFU_ORTHOLOGUE AFUA_8G00940)-RELATED"/>
    <property type="match status" value="1"/>
</dbReference>
<feature type="domain" description="Major facilitator superfamily (MFS) profile" evidence="8">
    <location>
        <begin position="68"/>
        <end position="557"/>
    </location>
</feature>
<keyword evidence="3 7" id="KW-0812">Transmembrane</keyword>
<proteinExistence type="inferred from homology"/>
<dbReference type="FunCoup" id="A0A2J6T8S2">
    <property type="interactions" value="89"/>
</dbReference>
<feature type="transmembrane region" description="Helical" evidence="7">
    <location>
        <begin position="158"/>
        <end position="178"/>
    </location>
</feature>
<dbReference type="GO" id="GO:0022857">
    <property type="term" value="F:transmembrane transporter activity"/>
    <property type="evidence" value="ECO:0007669"/>
    <property type="project" value="InterPro"/>
</dbReference>
<evidence type="ECO:0000259" key="8">
    <source>
        <dbReference type="PROSITE" id="PS50850"/>
    </source>
</evidence>
<evidence type="ECO:0000256" key="6">
    <source>
        <dbReference type="SAM" id="MobiDB-lite"/>
    </source>
</evidence>
<evidence type="ECO:0000256" key="5">
    <source>
        <dbReference type="ARBA" id="ARBA00023136"/>
    </source>
</evidence>
<comment type="similarity">
    <text evidence="2">Belongs to the major facilitator superfamily. TCR/Tet family.</text>
</comment>
<dbReference type="Gene3D" id="1.20.1250.20">
    <property type="entry name" value="MFS general substrate transporter like domains"/>
    <property type="match status" value="2"/>
</dbReference>
<feature type="transmembrane region" description="Helical" evidence="7">
    <location>
        <begin position="103"/>
        <end position="120"/>
    </location>
</feature>
<dbReference type="RefSeq" id="XP_024736237.1">
    <property type="nucleotide sequence ID" value="XM_024885879.1"/>
</dbReference>
<feature type="region of interest" description="Disordered" evidence="6">
    <location>
        <begin position="1"/>
        <end position="39"/>
    </location>
</feature>
<protein>
    <submittedName>
        <fullName evidence="9">MFS general substrate transporter</fullName>
    </submittedName>
</protein>
<dbReference type="Proteomes" id="UP000235371">
    <property type="component" value="Unassembled WGS sequence"/>
</dbReference>
<evidence type="ECO:0000313" key="10">
    <source>
        <dbReference type="Proteomes" id="UP000235371"/>
    </source>
</evidence>
<evidence type="ECO:0000256" key="3">
    <source>
        <dbReference type="ARBA" id="ARBA00022692"/>
    </source>
</evidence>
<dbReference type="GO" id="GO:0005886">
    <property type="term" value="C:plasma membrane"/>
    <property type="evidence" value="ECO:0007669"/>
    <property type="project" value="TreeGrafter"/>
</dbReference>
<dbReference type="Pfam" id="PF07690">
    <property type="entry name" value="MFS_1"/>
    <property type="match status" value="1"/>
</dbReference>
<feature type="transmembrane region" description="Helical" evidence="7">
    <location>
        <begin position="293"/>
        <end position="312"/>
    </location>
</feature>
<dbReference type="FunFam" id="1.20.1250.20:FF:000196">
    <property type="entry name" value="MFS toxin efflux pump (AflT)"/>
    <property type="match status" value="1"/>
</dbReference>
<dbReference type="SUPFAM" id="SSF103473">
    <property type="entry name" value="MFS general substrate transporter"/>
    <property type="match status" value="2"/>
</dbReference>
<dbReference type="InterPro" id="IPR011701">
    <property type="entry name" value="MFS"/>
</dbReference>
<feature type="transmembrane region" description="Helical" evidence="7">
    <location>
        <begin position="132"/>
        <end position="152"/>
    </location>
</feature>
<feature type="compositionally biased region" description="Basic and acidic residues" evidence="6">
    <location>
        <begin position="1"/>
        <end position="15"/>
    </location>
</feature>
<keyword evidence="4 7" id="KW-1133">Transmembrane helix</keyword>
<keyword evidence="10" id="KW-1185">Reference proteome</keyword>
<feature type="transmembrane region" description="Helical" evidence="7">
    <location>
        <begin position="369"/>
        <end position="390"/>
    </location>
</feature>
<gene>
    <name evidence="9" type="ORF">K444DRAFT_653441</name>
</gene>
<accession>A0A2J6T8S2</accession>
<feature type="transmembrane region" description="Helical" evidence="7">
    <location>
        <begin position="190"/>
        <end position="209"/>
    </location>
</feature>
<dbReference type="PRINTS" id="PR01036">
    <property type="entry name" value="TCRTETB"/>
</dbReference>
<sequence length="567" mass="60415">MHSPTMEDEKLDHAELGTPTPESPTVQPEKTLDEAQPPSQEIVIQDHTTARTETNEEEWVTGLKLAVIVAAITMAAFLMLLDVSIVAAAIPRITSDFHSLTDIGWYGSAYLLASCSLQPMAGKIYSKYDSKICFMVFLALFELGSLLCGVATSSKMFIVGRAVAGMGGSGIVNGGLTMIAKCIPMEKRGVYIGIIIGTAQLGIMLGPLVGGALTEFVTWRWCFYINLPAGGLVAIFLCLIHIPSHSTKTTSKSTFSSTARSLDLIGFVLFAPASIMFLLALEWGGNVYRWNSATIIGLFCGAFGTIAVFFIWESRVGDEAMIPLSMIEKRIIASSCLAMLFAASCMITTSYYMALYFQADKGVSPMLSGVYLLPSILTQMFFGVASGGLVGRVGYYLPFIITGTILTSIGTGLISTLISTSSTGKWVGYQIIAGVGRGLAFQMPILAIQNNLGPKDIPVGMSLVMFSQNMGAALFLSFAQTILSTTLTHELPVLAPGVNVQAVIAAGASKFRDVVSKALLPGVLLAYDRAIDRVFYLATGSAVAAFVVCLGMGWKSVKKAKVVEAEA</sequence>
<feature type="transmembrane region" description="Helical" evidence="7">
    <location>
        <begin position="332"/>
        <end position="357"/>
    </location>
</feature>
<dbReference type="PROSITE" id="PS50850">
    <property type="entry name" value="MFS"/>
    <property type="match status" value="1"/>
</dbReference>